<keyword evidence="2" id="KW-1185">Reference proteome</keyword>
<organism evidence="1 2">
    <name type="scientific">Actinorhabdospora filicis</name>
    <dbReference type="NCBI Taxonomy" id="1785913"/>
    <lineage>
        <taxon>Bacteria</taxon>
        <taxon>Bacillati</taxon>
        <taxon>Actinomycetota</taxon>
        <taxon>Actinomycetes</taxon>
        <taxon>Micromonosporales</taxon>
        <taxon>Micromonosporaceae</taxon>
        <taxon>Actinorhabdospora</taxon>
    </lineage>
</organism>
<sequence>MTSQTSDDGLYAVEATPEQLNELLALADEIDSDELARHALSMGLTPPLAGVEYWEMVLTYPENDDDPNAVQLAWLGPDPHDQGDAQ</sequence>
<reference evidence="1" key="1">
    <citation type="submission" date="2023-03" db="EMBL/GenBank/DDBJ databases">
        <title>Actinorhabdospora filicis NBRC 111898.</title>
        <authorList>
            <person name="Ichikawa N."/>
            <person name="Sato H."/>
            <person name="Tonouchi N."/>
        </authorList>
    </citation>
    <scope>NUCLEOTIDE SEQUENCE</scope>
    <source>
        <strain evidence="1">NBRC 111898</strain>
    </source>
</reference>
<evidence type="ECO:0000313" key="2">
    <source>
        <dbReference type="Proteomes" id="UP001165079"/>
    </source>
</evidence>
<dbReference type="EMBL" id="BSTX01000001">
    <property type="protein sequence ID" value="GLZ75960.1"/>
    <property type="molecule type" value="Genomic_DNA"/>
</dbReference>
<gene>
    <name evidence="1" type="ORF">Afil01_07670</name>
</gene>
<dbReference type="RefSeq" id="WP_285661167.1">
    <property type="nucleotide sequence ID" value="NZ_BSTX01000001.1"/>
</dbReference>
<accession>A0A9W6SH98</accession>
<evidence type="ECO:0000313" key="1">
    <source>
        <dbReference type="EMBL" id="GLZ75960.1"/>
    </source>
</evidence>
<dbReference type="AlphaFoldDB" id="A0A9W6SH98"/>
<dbReference type="Proteomes" id="UP001165079">
    <property type="component" value="Unassembled WGS sequence"/>
</dbReference>
<protein>
    <submittedName>
        <fullName evidence="1">Uncharacterized protein</fullName>
    </submittedName>
</protein>
<comment type="caution">
    <text evidence="1">The sequence shown here is derived from an EMBL/GenBank/DDBJ whole genome shotgun (WGS) entry which is preliminary data.</text>
</comment>
<name>A0A9W6SH98_9ACTN</name>
<proteinExistence type="predicted"/>